<dbReference type="SUPFAM" id="SSF109998">
    <property type="entry name" value="Triger factor/SurA peptide-binding domain-like"/>
    <property type="match status" value="1"/>
</dbReference>
<feature type="domain" description="PpiC" evidence="3">
    <location>
        <begin position="171"/>
        <end position="271"/>
    </location>
</feature>
<organism evidence="4 5">
    <name type="scientific">Lutimonas vermicola</name>
    <dbReference type="NCBI Taxonomy" id="414288"/>
    <lineage>
        <taxon>Bacteria</taxon>
        <taxon>Pseudomonadati</taxon>
        <taxon>Bacteroidota</taxon>
        <taxon>Flavobacteriia</taxon>
        <taxon>Flavobacteriales</taxon>
        <taxon>Flavobacteriaceae</taxon>
        <taxon>Lutimonas</taxon>
    </lineage>
</organism>
<dbReference type="InterPro" id="IPR050280">
    <property type="entry name" value="OMP_Chaperone_SurA"/>
</dbReference>
<dbReference type="GO" id="GO:0003755">
    <property type="term" value="F:peptidyl-prolyl cis-trans isomerase activity"/>
    <property type="evidence" value="ECO:0007669"/>
    <property type="project" value="UniProtKB-EC"/>
</dbReference>
<dbReference type="PANTHER" id="PTHR47637:SF1">
    <property type="entry name" value="CHAPERONE SURA"/>
    <property type="match status" value="1"/>
</dbReference>
<sequence length="447" mass="51401">MKRILMIAFLAYGIHMGAQEKVKIDGVATVVGDNIVLDSEIDAFKQELIQQSGGQIEISDCEMLEQIMNRKLLAHHAVIDSIVVNEGEIQQQVQRKTDYFTQQLGSPEKMLELYGFDNMKELRDELYRVEKEGLLIEKMQQQLTADIDITPEEVKRYFNSLETEGNLPEIGAEIELSQIVLNIEPSQEEVDKTIERLKEIKKEVEEGGNFKMKAILYSDDPGVTQNSGFYSIERNSPFVKEFKEAAFSMEEGEISQPFKSDFGYHILMVEKIKGKQRDVYHILMQPKADDAVAQAIRDSLNLYREQILKLEIPFEEAVLKYSQDKDTRLSAGVLMNPVSGDTHFDLTRMDPELYAKVSNLKEGEISEVFLDQTRQGLKMYKILLLKSRTEAHTADLAQDYVKIMELALQKKKSESIEKWSNEKIMDTYVNINDVYTECDFKSNWVKN</sequence>
<dbReference type="Pfam" id="PF00639">
    <property type="entry name" value="Rotamase"/>
    <property type="match status" value="2"/>
</dbReference>
<keyword evidence="1" id="KW-0732">Signal</keyword>
<reference evidence="4 5" key="1">
    <citation type="submission" date="2024-04" db="EMBL/GenBank/DDBJ databases">
        <title>whole genome sequencing of Lutimonas vermicola strain IMCC1616.</title>
        <authorList>
            <person name="Bae S.S."/>
        </authorList>
    </citation>
    <scope>NUCLEOTIDE SEQUENCE [LARGE SCALE GENOMIC DNA]</scope>
    <source>
        <strain evidence="4 5">IMCC1616</strain>
    </source>
</reference>
<dbReference type="EMBL" id="JBCDNA010000001">
    <property type="protein sequence ID" value="MEL4454920.1"/>
    <property type="molecule type" value="Genomic_DNA"/>
</dbReference>
<dbReference type="PROSITE" id="PS50198">
    <property type="entry name" value="PPIC_PPIASE_2"/>
    <property type="match status" value="2"/>
</dbReference>
<evidence type="ECO:0000256" key="1">
    <source>
        <dbReference type="ARBA" id="ARBA00022729"/>
    </source>
</evidence>
<name>A0ABU9KZC6_9FLAO</name>
<feature type="domain" description="PpiC" evidence="3">
    <location>
        <begin position="274"/>
        <end position="384"/>
    </location>
</feature>
<keyword evidence="5" id="KW-1185">Reference proteome</keyword>
<dbReference type="RefSeq" id="WP_342158638.1">
    <property type="nucleotide sequence ID" value="NZ_JBCDNA010000001.1"/>
</dbReference>
<evidence type="ECO:0000313" key="5">
    <source>
        <dbReference type="Proteomes" id="UP001474120"/>
    </source>
</evidence>
<dbReference type="Gene3D" id="3.10.50.40">
    <property type="match status" value="2"/>
</dbReference>
<keyword evidence="2" id="KW-0697">Rotamase</keyword>
<keyword evidence="2 4" id="KW-0413">Isomerase</keyword>
<dbReference type="PANTHER" id="PTHR47637">
    <property type="entry name" value="CHAPERONE SURA"/>
    <property type="match status" value="1"/>
</dbReference>
<accession>A0ABU9KZC6</accession>
<dbReference type="SUPFAM" id="SSF54534">
    <property type="entry name" value="FKBP-like"/>
    <property type="match status" value="2"/>
</dbReference>
<comment type="caution">
    <text evidence="4">The sequence shown here is derived from an EMBL/GenBank/DDBJ whole genome shotgun (WGS) entry which is preliminary data.</text>
</comment>
<dbReference type="InterPro" id="IPR046357">
    <property type="entry name" value="PPIase_dom_sf"/>
</dbReference>
<dbReference type="InterPro" id="IPR000297">
    <property type="entry name" value="PPIase_PpiC"/>
</dbReference>
<dbReference type="EC" id="5.2.1.8" evidence="4"/>
<gene>
    <name evidence="4" type="ORF">AABB81_03375</name>
</gene>
<dbReference type="InterPro" id="IPR027304">
    <property type="entry name" value="Trigger_fact/SurA_dom_sf"/>
</dbReference>
<evidence type="ECO:0000259" key="3">
    <source>
        <dbReference type="PROSITE" id="PS50198"/>
    </source>
</evidence>
<dbReference type="Proteomes" id="UP001474120">
    <property type="component" value="Unassembled WGS sequence"/>
</dbReference>
<evidence type="ECO:0000313" key="4">
    <source>
        <dbReference type="EMBL" id="MEL4454920.1"/>
    </source>
</evidence>
<protein>
    <submittedName>
        <fullName evidence="4">Peptidylprolyl isomerase</fullName>
        <ecNumber evidence="4">5.2.1.8</ecNumber>
    </submittedName>
</protein>
<evidence type="ECO:0000256" key="2">
    <source>
        <dbReference type="PROSITE-ProRule" id="PRU00278"/>
    </source>
</evidence>
<proteinExistence type="predicted"/>